<proteinExistence type="predicted"/>
<organism evidence="1 2">
    <name type="scientific">Lacibacter cauensis</name>
    <dbReference type="NCBI Taxonomy" id="510947"/>
    <lineage>
        <taxon>Bacteria</taxon>
        <taxon>Pseudomonadati</taxon>
        <taxon>Bacteroidota</taxon>
        <taxon>Chitinophagia</taxon>
        <taxon>Chitinophagales</taxon>
        <taxon>Chitinophagaceae</taxon>
        <taxon>Lacibacter</taxon>
    </lineage>
</organism>
<dbReference type="AlphaFoldDB" id="A0A562SAP9"/>
<dbReference type="OrthoDB" id="1493626at2"/>
<keyword evidence="2" id="KW-1185">Reference proteome</keyword>
<name>A0A562SAP9_9BACT</name>
<protein>
    <submittedName>
        <fullName evidence="1">Uncharacterized protein</fullName>
    </submittedName>
</protein>
<gene>
    <name evidence="1" type="ORF">IQ13_4186</name>
</gene>
<dbReference type="Proteomes" id="UP000316167">
    <property type="component" value="Unassembled WGS sequence"/>
</dbReference>
<comment type="caution">
    <text evidence="1">The sequence shown here is derived from an EMBL/GenBank/DDBJ whole genome shotgun (WGS) entry which is preliminary data.</text>
</comment>
<evidence type="ECO:0000313" key="1">
    <source>
        <dbReference type="EMBL" id="TWI77944.1"/>
    </source>
</evidence>
<reference evidence="1 2" key="1">
    <citation type="journal article" date="2015" name="Stand. Genomic Sci.">
        <title>Genomic Encyclopedia of Bacterial and Archaeal Type Strains, Phase III: the genomes of soil and plant-associated and newly described type strains.</title>
        <authorList>
            <person name="Whitman W.B."/>
            <person name="Woyke T."/>
            <person name="Klenk H.P."/>
            <person name="Zhou Y."/>
            <person name="Lilburn T.G."/>
            <person name="Beck B.J."/>
            <person name="De Vos P."/>
            <person name="Vandamme P."/>
            <person name="Eisen J.A."/>
            <person name="Garrity G."/>
            <person name="Hugenholtz P."/>
            <person name="Kyrpides N.C."/>
        </authorList>
    </citation>
    <scope>NUCLEOTIDE SEQUENCE [LARGE SCALE GENOMIC DNA]</scope>
    <source>
        <strain evidence="1 2">CGMCC 1.7271</strain>
    </source>
</reference>
<sequence length="214" mass="24853">MIDINTLVGLLSGSLATLIIKEAINVFNKQQDFNRELKKITYLKKLEKAENAIAFYWTYLNRVTEMKKSFEVLIKAINELDENDYDVEIILEVINNTSQRLAELSSDKYSSINAIHLYFDLDDNDKWNENDIESLLKSLAEIKSIDNEINFWMDLHNNANNANDTPKADIYWNNAIGLFPTYVKSLQSFIDTIEKNKKASYAVVHSIKKQLKRY</sequence>
<dbReference type="EMBL" id="VLLE01000008">
    <property type="protein sequence ID" value="TWI77944.1"/>
    <property type="molecule type" value="Genomic_DNA"/>
</dbReference>
<accession>A0A562SAP9</accession>
<evidence type="ECO:0000313" key="2">
    <source>
        <dbReference type="Proteomes" id="UP000316167"/>
    </source>
</evidence>
<dbReference type="RefSeq" id="WP_144888643.1">
    <property type="nucleotide sequence ID" value="NZ_VLLE01000008.1"/>
</dbReference>